<dbReference type="EMBL" id="HBUF01436319">
    <property type="protein sequence ID" value="CAG6742498.1"/>
    <property type="molecule type" value="Transcribed_RNA"/>
</dbReference>
<sequence>MFFIVKSVILSWTEVFLLSLFFNRFPLLKEENNFNSYPIRGILSPQESNPVPSKHIFYAFVHHTTLLEPIHVKRNYKIISNKCTLFYIMFLGVLPQCASCGK</sequence>
<name>A0A8D9E6F7_9HEMI</name>
<dbReference type="AlphaFoldDB" id="A0A8D9E6F7"/>
<protein>
    <submittedName>
        <fullName evidence="1">Uncharacterized protein</fullName>
    </submittedName>
</protein>
<reference evidence="1" key="1">
    <citation type="submission" date="2021-05" db="EMBL/GenBank/DDBJ databases">
        <authorList>
            <person name="Alioto T."/>
            <person name="Alioto T."/>
            <person name="Gomez Garrido J."/>
        </authorList>
    </citation>
    <scope>NUCLEOTIDE SEQUENCE</scope>
</reference>
<evidence type="ECO:0000313" key="1">
    <source>
        <dbReference type="EMBL" id="CAG6742498.1"/>
    </source>
</evidence>
<proteinExistence type="predicted"/>
<accession>A0A8D9E6F7</accession>
<organism evidence="1">
    <name type="scientific">Cacopsylla melanoneura</name>
    <dbReference type="NCBI Taxonomy" id="428564"/>
    <lineage>
        <taxon>Eukaryota</taxon>
        <taxon>Metazoa</taxon>
        <taxon>Ecdysozoa</taxon>
        <taxon>Arthropoda</taxon>
        <taxon>Hexapoda</taxon>
        <taxon>Insecta</taxon>
        <taxon>Pterygota</taxon>
        <taxon>Neoptera</taxon>
        <taxon>Paraneoptera</taxon>
        <taxon>Hemiptera</taxon>
        <taxon>Sternorrhyncha</taxon>
        <taxon>Psylloidea</taxon>
        <taxon>Psyllidae</taxon>
        <taxon>Psyllinae</taxon>
        <taxon>Cacopsylla</taxon>
    </lineage>
</organism>